<reference evidence="11 12" key="1">
    <citation type="journal article" date="2021" name="J. Hered.">
        <title>A chromosome-level genome assembly of the parasitoid wasp, Cotesia glomerata (Hymenoptera: Braconidae).</title>
        <authorList>
            <person name="Pinto B.J."/>
            <person name="Weis J.J."/>
            <person name="Gamble T."/>
            <person name="Ode P.J."/>
            <person name="Paul R."/>
            <person name="Zaspel J.M."/>
        </authorList>
    </citation>
    <scope>NUCLEOTIDE SEQUENCE [LARGE SCALE GENOMIC DNA]</scope>
    <source>
        <strain evidence="11">CgM1</strain>
    </source>
</reference>
<feature type="domain" description="Cadherin" evidence="10">
    <location>
        <begin position="8"/>
        <end position="29"/>
    </location>
</feature>
<comment type="subcellular location">
    <subcellularLocation>
        <location evidence="1">Membrane</location>
    </subcellularLocation>
</comment>
<dbReference type="CDD" id="cd11304">
    <property type="entry name" value="Cadherin_repeat"/>
    <property type="match status" value="1"/>
</dbReference>
<dbReference type="InterPro" id="IPR015919">
    <property type="entry name" value="Cadherin-like_sf"/>
</dbReference>
<dbReference type="Proteomes" id="UP000826195">
    <property type="component" value="Unassembled WGS sequence"/>
</dbReference>
<dbReference type="PRINTS" id="PR00205">
    <property type="entry name" value="CADHERIN"/>
</dbReference>
<dbReference type="PROSITE" id="PS50268">
    <property type="entry name" value="CADHERIN_2"/>
    <property type="match status" value="2"/>
</dbReference>
<dbReference type="GO" id="GO:0005886">
    <property type="term" value="C:plasma membrane"/>
    <property type="evidence" value="ECO:0007669"/>
    <property type="project" value="InterPro"/>
</dbReference>
<feature type="domain" description="Cadherin" evidence="10">
    <location>
        <begin position="30"/>
        <end position="138"/>
    </location>
</feature>
<proteinExistence type="predicted"/>
<accession>A0AAV7IN83</accession>
<dbReference type="Pfam" id="PF00028">
    <property type="entry name" value="Cadherin"/>
    <property type="match status" value="1"/>
</dbReference>
<keyword evidence="2" id="KW-0812">Transmembrane</keyword>
<evidence type="ECO:0000256" key="7">
    <source>
        <dbReference type="ARBA" id="ARBA00023136"/>
    </source>
</evidence>
<keyword evidence="7" id="KW-0472">Membrane</keyword>
<evidence type="ECO:0000256" key="5">
    <source>
        <dbReference type="ARBA" id="ARBA00022889"/>
    </source>
</evidence>
<evidence type="ECO:0000256" key="1">
    <source>
        <dbReference type="ARBA" id="ARBA00004370"/>
    </source>
</evidence>
<keyword evidence="12" id="KW-1185">Reference proteome</keyword>
<gene>
    <name evidence="11" type="ORF">KQX54_014391</name>
</gene>
<evidence type="ECO:0000256" key="4">
    <source>
        <dbReference type="ARBA" id="ARBA00022837"/>
    </source>
</evidence>
<dbReference type="EMBL" id="JAHXZJ010001492">
    <property type="protein sequence ID" value="KAH0552717.1"/>
    <property type="molecule type" value="Genomic_DNA"/>
</dbReference>
<dbReference type="FunFam" id="2.60.40.60:FF:000116">
    <property type="entry name" value="Dachsous cadherin-related 2"/>
    <property type="match status" value="1"/>
</dbReference>
<evidence type="ECO:0000256" key="8">
    <source>
        <dbReference type="ARBA" id="ARBA00023180"/>
    </source>
</evidence>
<keyword evidence="6" id="KW-1133">Transmembrane helix</keyword>
<comment type="caution">
    <text evidence="11">The sequence shown here is derived from an EMBL/GenBank/DDBJ whole genome shotgun (WGS) entry which is preliminary data.</text>
</comment>
<evidence type="ECO:0000256" key="9">
    <source>
        <dbReference type="PROSITE-ProRule" id="PRU00043"/>
    </source>
</evidence>
<dbReference type="Gene3D" id="2.60.40.60">
    <property type="entry name" value="Cadherins"/>
    <property type="match status" value="2"/>
</dbReference>
<dbReference type="GO" id="GO:0005509">
    <property type="term" value="F:calcium ion binding"/>
    <property type="evidence" value="ECO:0007669"/>
    <property type="project" value="UniProtKB-UniRule"/>
</dbReference>
<dbReference type="GO" id="GO:0007156">
    <property type="term" value="P:homophilic cell adhesion via plasma membrane adhesion molecules"/>
    <property type="evidence" value="ECO:0007669"/>
    <property type="project" value="InterPro"/>
</dbReference>
<evidence type="ECO:0000256" key="2">
    <source>
        <dbReference type="ARBA" id="ARBA00022692"/>
    </source>
</evidence>
<dbReference type="InterPro" id="IPR020894">
    <property type="entry name" value="Cadherin_CS"/>
</dbReference>
<dbReference type="PROSITE" id="PS00232">
    <property type="entry name" value="CADHERIN_1"/>
    <property type="match status" value="1"/>
</dbReference>
<keyword evidence="3" id="KW-0677">Repeat</keyword>
<sequence>MSFLCLGGLSTTAIVRIQVLDVNDNRPVFNPRDYNATIRSDAPPSDTIIKVIATDLDAGSFGQITYRISGGNDAGVFRIDRVTGELQVARPSLVGRSPVHLLNVTASDTGGLNSLVDARVRVSVGIGQRLPICERPRYAISARENVLQNSIIGDVKEAIVGDVTAAGATGYTFGRTLKSTLYTLDACQYIARKVNSGRDKPYLTSDVPPVWKHGYTLLAVLILILSLSLILSRTPYSPPRPFYLLKSTRGSFSQQTLTS</sequence>
<keyword evidence="5" id="KW-0130">Cell adhesion</keyword>
<dbReference type="SUPFAM" id="SSF49313">
    <property type="entry name" value="Cadherin-like"/>
    <property type="match status" value="1"/>
</dbReference>
<dbReference type="InterPro" id="IPR002126">
    <property type="entry name" value="Cadherin-like_dom"/>
</dbReference>
<dbReference type="AlphaFoldDB" id="A0AAV7IN83"/>
<name>A0AAV7IN83_COTGL</name>
<keyword evidence="8" id="KW-0325">Glycoprotein</keyword>
<evidence type="ECO:0000256" key="3">
    <source>
        <dbReference type="ARBA" id="ARBA00022737"/>
    </source>
</evidence>
<evidence type="ECO:0000313" key="11">
    <source>
        <dbReference type="EMBL" id="KAH0552717.1"/>
    </source>
</evidence>
<dbReference type="PANTHER" id="PTHR24026">
    <property type="entry name" value="FAT ATYPICAL CADHERIN-RELATED"/>
    <property type="match status" value="1"/>
</dbReference>
<dbReference type="SMART" id="SM00112">
    <property type="entry name" value="CA"/>
    <property type="match status" value="1"/>
</dbReference>
<evidence type="ECO:0000259" key="10">
    <source>
        <dbReference type="PROSITE" id="PS50268"/>
    </source>
</evidence>
<protein>
    <recommendedName>
        <fullName evidence="10">Cadherin domain-containing protein</fullName>
    </recommendedName>
</protein>
<evidence type="ECO:0000313" key="12">
    <source>
        <dbReference type="Proteomes" id="UP000826195"/>
    </source>
</evidence>
<organism evidence="11 12">
    <name type="scientific">Cotesia glomerata</name>
    <name type="common">Lepidopteran parasitic wasp</name>
    <name type="synonym">Apanteles glomeratus</name>
    <dbReference type="NCBI Taxonomy" id="32391"/>
    <lineage>
        <taxon>Eukaryota</taxon>
        <taxon>Metazoa</taxon>
        <taxon>Ecdysozoa</taxon>
        <taxon>Arthropoda</taxon>
        <taxon>Hexapoda</taxon>
        <taxon>Insecta</taxon>
        <taxon>Pterygota</taxon>
        <taxon>Neoptera</taxon>
        <taxon>Endopterygota</taxon>
        <taxon>Hymenoptera</taxon>
        <taxon>Apocrita</taxon>
        <taxon>Ichneumonoidea</taxon>
        <taxon>Braconidae</taxon>
        <taxon>Microgastrinae</taxon>
        <taxon>Cotesia</taxon>
    </lineage>
</organism>
<keyword evidence="4 9" id="KW-0106">Calcium</keyword>
<dbReference type="PANTHER" id="PTHR24026:SF133">
    <property type="entry name" value="CADHERIN-RELATED FAMILY MEMBER 2"/>
    <property type="match status" value="1"/>
</dbReference>
<evidence type="ECO:0000256" key="6">
    <source>
        <dbReference type="ARBA" id="ARBA00022989"/>
    </source>
</evidence>